<gene>
    <name evidence="3" type="ORF">C1875_00630</name>
</gene>
<dbReference type="GO" id="GO:0003677">
    <property type="term" value="F:DNA binding"/>
    <property type="evidence" value="ECO:0007669"/>
    <property type="project" value="UniProtKB-KW"/>
</dbReference>
<evidence type="ECO:0000313" key="3">
    <source>
        <dbReference type="EMBL" id="RDB73390.1"/>
    </source>
</evidence>
<evidence type="ECO:0000256" key="1">
    <source>
        <dbReference type="ARBA" id="ARBA00023125"/>
    </source>
</evidence>
<comment type="caution">
    <text evidence="3">The sequence shown here is derived from an EMBL/GenBank/DDBJ whole genome shotgun (WGS) entry which is preliminary data.</text>
</comment>
<dbReference type="InterPro" id="IPR036073">
    <property type="entry name" value="Desulfoferrodoxin_Fe-bd_dom_sf"/>
</dbReference>
<sequence length="197" mass="21484">MDARNTGTLIRALREERGLTQRQLADALGVTDKAVSKWERGGGCPDVELLPGLSERLGTPVETLLDGRLAVDARTGGTMKRTAFRVCPACGNVIVTTGDAEVSCCGRKLPPLVALPADEAHAVHVEPIEGDWYVTFDHEMNKQHHLGFVAVVGFDRMAVEKLYPEQGAEARLPRLAGAKLYTYCTAHGLMRHEPARR</sequence>
<reference evidence="3 4" key="1">
    <citation type="journal article" date="2018" name="Elife">
        <title>Discovery and characterization of a prevalent human gut bacterial enzyme sufficient for the inactivation of a family of plant toxins.</title>
        <authorList>
            <person name="Koppel N."/>
            <person name="Bisanz J.E."/>
            <person name="Pandelia M.E."/>
            <person name="Turnbaugh P.J."/>
            <person name="Balskus E.P."/>
        </authorList>
    </citation>
    <scope>NUCLEOTIDE SEQUENCE [LARGE SCALE GENOMIC DNA]</scope>
    <source>
        <strain evidence="3 4">W1 BHI 6</strain>
    </source>
</reference>
<keyword evidence="1" id="KW-0238">DNA-binding</keyword>
<proteinExistence type="predicted"/>
<dbReference type="PANTHER" id="PTHR46558">
    <property type="entry name" value="TRACRIPTIONAL REGULATORY PROTEIN-RELATED-RELATED"/>
    <property type="match status" value="1"/>
</dbReference>
<dbReference type="InterPro" id="IPR010982">
    <property type="entry name" value="Lambda_DNA-bd_dom_sf"/>
</dbReference>
<dbReference type="RefSeq" id="WP_009608369.1">
    <property type="nucleotide sequence ID" value="NZ_CABHNG010000001.1"/>
</dbReference>
<feature type="domain" description="HTH cro/C1-type" evidence="2">
    <location>
        <begin position="10"/>
        <end position="64"/>
    </location>
</feature>
<dbReference type="SUPFAM" id="SSF47413">
    <property type="entry name" value="lambda repressor-like DNA-binding domains"/>
    <property type="match status" value="1"/>
</dbReference>
<dbReference type="CDD" id="cd00093">
    <property type="entry name" value="HTH_XRE"/>
    <property type="match status" value="1"/>
</dbReference>
<organism evidence="3 4">
    <name type="scientific">Eggerthella lenta</name>
    <name type="common">Eubacterium lentum</name>
    <dbReference type="NCBI Taxonomy" id="84112"/>
    <lineage>
        <taxon>Bacteria</taxon>
        <taxon>Bacillati</taxon>
        <taxon>Actinomycetota</taxon>
        <taxon>Coriobacteriia</taxon>
        <taxon>Eggerthellales</taxon>
        <taxon>Eggerthellaceae</taxon>
        <taxon>Eggerthella</taxon>
    </lineage>
</organism>
<dbReference type="PANTHER" id="PTHR46558:SF4">
    <property type="entry name" value="DNA-BIDING PHAGE PROTEIN"/>
    <property type="match status" value="1"/>
</dbReference>
<dbReference type="Gene3D" id="1.10.260.40">
    <property type="entry name" value="lambda repressor-like DNA-binding domains"/>
    <property type="match status" value="1"/>
</dbReference>
<accession>A0A369MN38</accession>
<evidence type="ECO:0000259" key="2">
    <source>
        <dbReference type="PROSITE" id="PS50943"/>
    </source>
</evidence>
<dbReference type="AlphaFoldDB" id="A0A369MN38"/>
<dbReference type="Pfam" id="PF01381">
    <property type="entry name" value="HTH_3"/>
    <property type="match status" value="1"/>
</dbReference>
<protein>
    <submittedName>
        <fullName evidence="3">Helix-turn-helix domain-containing protein</fullName>
    </submittedName>
</protein>
<evidence type="ECO:0000313" key="4">
    <source>
        <dbReference type="Proteomes" id="UP000253970"/>
    </source>
</evidence>
<dbReference type="Gene3D" id="2.60.40.730">
    <property type="entry name" value="SOR catalytic domain"/>
    <property type="match status" value="1"/>
</dbReference>
<dbReference type="SMART" id="SM00530">
    <property type="entry name" value="HTH_XRE"/>
    <property type="match status" value="1"/>
</dbReference>
<dbReference type="InterPro" id="IPR001387">
    <property type="entry name" value="Cro/C1-type_HTH"/>
</dbReference>
<dbReference type="SUPFAM" id="SSF49367">
    <property type="entry name" value="Superoxide reductase-like"/>
    <property type="match status" value="1"/>
</dbReference>
<dbReference type="PROSITE" id="PS50943">
    <property type="entry name" value="HTH_CROC1"/>
    <property type="match status" value="1"/>
</dbReference>
<dbReference type="Proteomes" id="UP000253970">
    <property type="component" value="Unassembled WGS sequence"/>
</dbReference>
<dbReference type="EMBL" id="PPTU01000001">
    <property type="protein sequence ID" value="RDB73390.1"/>
    <property type="molecule type" value="Genomic_DNA"/>
</dbReference>
<dbReference type="GO" id="GO:0005506">
    <property type="term" value="F:iron ion binding"/>
    <property type="evidence" value="ECO:0007669"/>
    <property type="project" value="InterPro"/>
</dbReference>
<name>A0A369MN38_EGGLN</name>
<dbReference type="GO" id="GO:0016491">
    <property type="term" value="F:oxidoreductase activity"/>
    <property type="evidence" value="ECO:0007669"/>
    <property type="project" value="InterPro"/>
</dbReference>